<sequence length="205" mass="24261">MTTSDIEKFFKSSDFSKIVEKAVADTLERRLSEMQSRIKQIEEKNQELEKENQRMKSKFNDLEQYGRRMNLRVYGINEAGKKPLDERHLEGAVVKILNEKMGMDITNKDLQACHYTDKKKVGVIIRFVSRKNRDQIFFSKRKLRGTKISITEDLTRENYKLLKHAQQEFDKKNIWTINGAIRIKIKDVIYKVKNVDDLNEMITLK</sequence>
<name>A0A8D9AKF1_9HEMI</name>
<organism evidence="2">
    <name type="scientific">Cacopsylla melanoneura</name>
    <dbReference type="NCBI Taxonomy" id="428564"/>
    <lineage>
        <taxon>Eukaryota</taxon>
        <taxon>Metazoa</taxon>
        <taxon>Ecdysozoa</taxon>
        <taxon>Arthropoda</taxon>
        <taxon>Hexapoda</taxon>
        <taxon>Insecta</taxon>
        <taxon>Pterygota</taxon>
        <taxon>Neoptera</taxon>
        <taxon>Paraneoptera</taxon>
        <taxon>Hemiptera</taxon>
        <taxon>Sternorrhyncha</taxon>
        <taxon>Psylloidea</taxon>
        <taxon>Psyllidae</taxon>
        <taxon>Psyllinae</taxon>
        <taxon>Cacopsylla</taxon>
    </lineage>
</organism>
<dbReference type="InterPro" id="IPR004244">
    <property type="entry name" value="Transposase_22"/>
</dbReference>
<reference evidence="2" key="1">
    <citation type="submission" date="2021-05" db="EMBL/GenBank/DDBJ databases">
        <authorList>
            <person name="Alioto T."/>
            <person name="Alioto T."/>
            <person name="Gomez Garrido J."/>
        </authorList>
    </citation>
    <scope>NUCLEOTIDE SEQUENCE</scope>
</reference>
<keyword evidence="1" id="KW-0175">Coiled coil</keyword>
<accession>A0A8D9AKF1</accession>
<protein>
    <submittedName>
        <fullName evidence="2">Uncharacterized protein</fullName>
    </submittedName>
</protein>
<dbReference type="PANTHER" id="PTHR11505">
    <property type="entry name" value="L1 TRANSPOSABLE ELEMENT-RELATED"/>
    <property type="match status" value="1"/>
</dbReference>
<feature type="coiled-coil region" evidence="1">
    <location>
        <begin position="24"/>
        <end position="65"/>
    </location>
</feature>
<proteinExistence type="predicted"/>
<dbReference type="AlphaFoldDB" id="A0A8D9AKF1"/>
<evidence type="ECO:0000313" key="2">
    <source>
        <dbReference type="EMBL" id="CAG6766600.1"/>
    </source>
</evidence>
<dbReference type="EMBL" id="HBUF01571121">
    <property type="protein sequence ID" value="CAG6766600.1"/>
    <property type="molecule type" value="Transcribed_RNA"/>
</dbReference>
<evidence type="ECO:0000256" key="1">
    <source>
        <dbReference type="SAM" id="Coils"/>
    </source>
</evidence>